<organism evidence="7 8">
    <name type="scientific">Coemansia spiralis</name>
    <dbReference type="NCBI Taxonomy" id="417178"/>
    <lineage>
        <taxon>Eukaryota</taxon>
        <taxon>Fungi</taxon>
        <taxon>Fungi incertae sedis</taxon>
        <taxon>Zoopagomycota</taxon>
        <taxon>Kickxellomycotina</taxon>
        <taxon>Kickxellomycetes</taxon>
        <taxon>Kickxellales</taxon>
        <taxon>Kickxellaceae</taxon>
        <taxon>Coemansia</taxon>
    </lineage>
</organism>
<dbReference type="PANTHER" id="PTHR10694">
    <property type="entry name" value="LYSINE-SPECIFIC DEMETHYLASE"/>
    <property type="match status" value="1"/>
</dbReference>
<dbReference type="GO" id="GO:0005634">
    <property type="term" value="C:nucleus"/>
    <property type="evidence" value="ECO:0007669"/>
    <property type="project" value="TreeGrafter"/>
</dbReference>
<keyword evidence="2" id="KW-0863">Zinc-finger</keyword>
<evidence type="ECO:0000259" key="6">
    <source>
        <dbReference type="PROSITE" id="PS51184"/>
    </source>
</evidence>
<dbReference type="Proteomes" id="UP001151516">
    <property type="component" value="Unassembled WGS sequence"/>
</dbReference>
<dbReference type="Gene3D" id="2.60.120.650">
    <property type="entry name" value="Cupin"/>
    <property type="match status" value="2"/>
</dbReference>
<keyword evidence="1" id="KW-0479">Metal-binding</keyword>
<dbReference type="Pfam" id="PF02375">
    <property type="entry name" value="JmjN"/>
    <property type="match status" value="1"/>
</dbReference>
<evidence type="ECO:0000256" key="2">
    <source>
        <dbReference type="ARBA" id="ARBA00022771"/>
    </source>
</evidence>
<dbReference type="SUPFAM" id="SSF51197">
    <property type="entry name" value="Clavaminate synthase-like"/>
    <property type="match status" value="1"/>
</dbReference>
<keyword evidence="8" id="KW-1185">Reference proteome</keyword>
<accession>A0A9W8L6N1</accession>
<dbReference type="EMBL" id="JANBTX010000014">
    <property type="protein sequence ID" value="KAJ2690233.1"/>
    <property type="molecule type" value="Genomic_DNA"/>
</dbReference>
<evidence type="ECO:0000256" key="4">
    <source>
        <dbReference type="SAM" id="MobiDB-lite"/>
    </source>
</evidence>
<dbReference type="GO" id="GO:0010468">
    <property type="term" value="P:regulation of gene expression"/>
    <property type="evidence" value="ECO:0007669"/>
    <property type="project" value="TreeGrafter"/>
</dbReference>
<gene>
    <name evidence="7" type="ORF">IWW39_000914</name>
</gene>
<dbReference type="SMART" id="SM00558">
    <property type="entry name" value="JmjC"/>
    <property type="match status" value="1"/>
</dbReference>
<evidence type="ECO:0000259" key="5">
    <source>
        <dbReference type="PROSITE" id="PS51183"/>
    </source>
</evidence>
<dbReference type="GO" id="GO:0032454">
    <property type="term" value="F:histone H3K9 demethylase activity"/>
    <property type="evidence" value="ECO:0007669"/>
    <property type="project" value="TreeGrafter"/>
</dbReference>
<dbReference type="GO" id="GO:0008270">
    <property type="term" value="F:zinc ion binding"/>
    <property type="evidence" value="ECO:0007669"/>
    <property type="project" value="UniProtKB-KW"/>
</dbReference>
<proteinExistence type="predicted"/>
<dbReference type="InterPro" id="IPR003349">
    <property type="entry name" value="JmjN"/>
</dbReference>
<evidence type="ECO:0000256" key="3">
    <source>
        <dbReference type="ARBA" id="ARBA00022833"/>
    </source>
</evidence>
<dbReference type="SMART" id="SM00545">
    <property type="entry name" value="JmjN"/>
    <property type="match status" value="1"/>
</dbReference>
<dbReference type="OrthoDB" id="9547406at2759"/>
<feature type="compositionally biased region" description="Polar residues" evidence="4">
    <location>
        <begin position="14"/>
        <end position="26"/>
    </location>
</feature>
<feature type="domain" description="JmjN" evidence="5">
    <location>
        <begin position="52"/>
        <end position="93"/>
    </location>
</feature>
<dbReference type="GO" id="GO:0000785">
    <property type="term" value="C:chromatin"/>
    <property type="evidence" value="ECO:0007669"/>
    <property type="project" value="TreeGrafter"/>
</dbReference>
<dbReference type="InterPro" id="IPR001965">
    <property type="entry name" value="Znf_PHD"/>
</dbReference>
<dbReference type="Gene3D" id="3.30.40.10">
    <property type="entry name" value="Zinc/RING finger domain, C3HC4 (zinc finger)"/>
    <property type="match status" value="1"/>
</dbReference>
<dbReference type="InterPro" id="IPR013083">
    <property type="entry name" value="Znf_RING/FYVE/PHD"/>
</dbReference>
<dbReference type="PROSITE" id="PS51183">
    <property type="entry name" value="JMJN"/>
    <property type="match status" value="1"/>
</dbReference>
<name>A0A9W8L6N1_9FUNG</name>
<keyword evidence="3" id="KW-0862">Zinc</keyword>
<reference evidence="7" key="1">
    <citation type="submission" date="2022-07" db="EMBL/GenBank/DDBJ databases">
        <title>Phylogenomic reconstructions and comparative analyses of Kickxellomycotina fungi.</title>
        <authorList>
            <person name="Reynolds N.K."/>
            <person name="Stajich J.E."/>
            <person name="Barry K."/>
            <person name="Grigoriev I.V."/>
            <person name="Crous P."/>
            <person name="Smith M.E."/>
        </authorList>
    </citation>
    <scope>NUCLEOTIDE SEQUENCE</scope>
    <source>
        <strain evidence="7">CBS 109367</strain>
    </source>
</reference>
<dbReference type="PROSITE" id="PS51184">
    <property type="entry name" value="JMJC"/>
    <property type="match status" value="1"/>
</dbReference>
<feature type="domain" description="JmjC" evidence="6">
    <location>
        <begin position="291"/>
        <end position="453"/>
    </location>
</feature>
<feature type="region of interest" description="Disordered" evidence="4">
    <location>
        <begin position="1"/>
        <end position="26"/>
    </location>
</feature>
<feature type="region of interest" description="Disordered" evidence="4">
    <location>
        <begin position="476"/>
        <end position="519"/>
    </location>
</feature>
<evidence type="ECO:0000313" key="7">
    <source>
        <dbReference type="EMBL" id="KAJ2690233.1"/>
    </source>
</evidence>
<feature type="region of interest" description="Disordered" evidence="4">
    <location>
        <begin position="146"/>
        <end position="172"/>
    </location>
</feature>
<evidence type="ECO:0008006" key="9">
    <source>
        <dbReference type="Google" id="ProtNLM"/>
    </source>
</evidence>
<feature type="region of interest" description="Disordered" evidence="4">
    <location>
        <begin position="638"/>
        <end position="666"/>
    </location>
</feature>
<dbReference type="GO" id="GO:0051864">
    <property type="term" value="F:histone H3K36 demethylase activity"/>
    <property type="evidence" value="ECO:0007669"/>
    <property type="project" value="TreeGrafter"/>
</dbReference>
<dbReference type="PANTHER" id="PTHR10694:SF7">
    <property type="entry name" value="[HISTONE H3]-TRIMETHYL-L-LYSINE(9) DEMETHYLASE"/>
    <property type="match status" value="1"/>
</dbReference>
<feature type="compositionally biased region" description="Basic and acidic residues" evidence="4">
    <location>
        <begin position="147"/>
        <end position="163"/>
    </location>
</feature>
<evidence type="ECO:0000313" key="8">
    <source>
        <dbReference type="Proteomes" id="UP001151516"/>
    </source>
</evidence>
<dbReference type="Pfam" id="PF02373">
    <property type="entry name" value="JmjC"/>
    <property type="match status" value="1"/>
</dbReference>
<sequence length="744" mass="81460">MRNSGGIAALPSHRPSSQSTRVSPPTATTDTLFYPQLLGQPIEYYFYPNSSVPVFCPTTAQFADFEALVTAIEPLSVRAGICKIIPPRQWRAELESRQADVIDEAEFPIMKPIVQHFNGSRGIFHQYNVEFHRKLRLAQFFQMSQDASHRKPEVKPDGEKKEKEEEEEAVVEPFESDTVGIAVDYGTGHVRLTTAAAGALLEGVRSEAQRAKFAPAVARYQVQPDLDDEAAADHNGVRPGRQFTADDGRALFVGAREYAENEELERMYWKNLLFQPPMYGADVLGSLFPEEAEFPTWNIRRLPGLLRLIGQRMPGVNDPYLYLGMWKATFAWHVEDMDLYSINYIHFGAPKAWYAIPVEAHGRFEMSMQNVFASDHKGCAQFLRHKAFLLSPRFLAQQGIPLHRVVQRAGEIMLTFPNGYHAGFNHGFNCAESVNFALERWLDVAWASKHCECVRDSVTIDLMRWFGDVHRDRLRRQQREQRDAQATPRRHAAAHAAVVPSPGPAAGAPKRKPSVGAAGSAKRAHVAERRFASLHTPVGTCGGCLRAAARAVECEQCGLTVHGACTGAGAGTGAYKCGNCVMDTDQLGCELCGFLNGVLLPVRRAAGLRGKPAFAHFLCANFVPQAFLDFPGPATRDVERAKTRPAEPAPSAVATRSRTAGRPPAGGPMGHWAWVCGTQKALAEAAGTCAICGGDAASGVPVACAEPACGRSVHPMCAATHGMSSMLLDWSTRKVYCPDHGRSI</sequence>
<dbReference type="InterPro" id="IPR003347">
    <property type="entry name" value="JmjC_dom"/>
</dbReference>
<dbReference type="AlphaFoldDB" id="A0A9W8L6N1"/>
<comment type="caution">
    <text evidence="7">The sequence shown here is derived from an EMBL/GenBank/DDBJ whole genome shotgun (WGS) entry which is preliminary data.</text>
</comment>
<evidence type="ECO:0000256" key="1">
    <source>
        <dbReference type="ARBA" id="ARBA00022723"/>
    </source>
</evidence>
<dbReference type="SMART" id="SM00249">
    <property type="entry name" value="PHD"/>
    <property type="match status" value="2"/>
</dbReference>
<feature type="compositionally biased region" description="Low complexity" evidence="4">
    <location>
        <begin position="494"/>
        <end position="508"/>
    </location>
</feature>
<protein>
    <recommendedName>
        <fullName evidence="9">[Histone H3]-trimethyl-L-lysine(9) demethylase</fullName>
    </recommendedName>
</protein>